<reference evidence="9" key="1">
    <citation type="submission" date="2015-02" db="EMBL/GenBank/DDBJ databases">
        <title>A transcriptome of Wollemia nobilis - a relic of Gondwana.</title>
        <authorList>
            <person name="Chia J.Y."/>
            <person name="Leong Y.S."/>
            <person name="Abdul Karim S."/>
            <person name="Wan Azmi N."/>
            <person name="Hercus R."/>
            <person name="Croft L."/>
        </authorList>
    </citation>
    <scope>NUCLEOTIDE SEQUENCE</scope>
    <source>
        <strain evidence="9">MaeBrown</strain>
        <tissue evidence="9">Leaf</tissue>
    </source>
</reference>
<dbReference type="SUPFAM" id="SSF51735">
    <property type="entry name" value="NAD(P)-binding Rossmann-fold domains"/>
    <property type="match status" value="1"/>
</dbReference>
<proteinExistence type="inferred from homology"/>
<keyword evidence="4 7" id="KW-0862">Zinc</keyword>
<dbReference type="InterPro" id="IPR047109">
    <property type="entry name" value="CAD-like"/>
</dbReference>
<dbReference type="EMBL" id="GCHU01022128">
    <property type="protein sequence ID" value="JAG85846.1"/>
    <property type="molecule type" value="Transcribed_RNA"/>
</dbReference>
<dbReference type="GO" id="GO:0009809">
    <property type="term" value="P:lignin biosynthetic process"/>
    <property type="evidence" value="ECO:0007669"/>
    <property type="project" value="UniProtKB-ARBA"/>
</dbReference>
<dbReference type="CDD" id="cd05283">
    <property type="entry name" value="CAD1"/>
    <property type="match status" value="1"/>
</dbReference>
<evidence type="ECO:0000256" key="5">
    <source>
        <dbReference type="ARBA" id="ARBA00023002"/>
    </source>
</evidence>
<dbReference type="FunFam" id="3.40.50.720:FF:000022">
    <property type="entry name" value="Cinnamyl alcohol dehydrogenase"/>
    <property type="match status" value="1"/>
</dbReference>
<evidence type="ECO:0000256" key="6">
    <source>
        <dbReference type="ARBA" id="ARBA00057621"/>
    </source>
</evidence>
<evidence type="ECO:0000259" key="8">
    <source>
        <dbReference type="SMART" id="SM00829"/>
    </source>
</evidence>
<dbReference type="InterPro" id="IPR011032">
    <property type="entry name" value="GroES-like_sf"/>
</dbReference>
<dbReference type="SUPFAM" id="SSF50129">
    <property type="entry name" value="GroES-like"/>
    <property type="match status" value="1"/>
</dbReference>
<dbReference type="Pfam" id="PF00107">
    <property type="entry name" value="ADH_zinc_N"/>
    <property type="match status" value="1"/>
</dbReference>
<dbReference type="FunFam" id="3.90.180.10:FF:000100">
    <property type="entry name" value="Putative cinnamyl alcohol dehydrogenase 6"/>
    <property type="match status" value="1"/>
</dbReference>
<comment type="cofactor">
    <cofactor evidence="1 7">
        <name>Zn(2+)</name>
        <dbReference type="ChEBI" id="CHEBI:29105"/>
    </cofactor>
</comment>
<dbReference type="Pfam" id="PF08240">
    <property type="entry name" value="ADH_N"/>
    <property type="match status" value="1"/>
</dbReference>
<keyword evidence="3 7" id="KW-0479">Metal-binding</keyword>
<keyword evidence="5" id="KW-0560">Oxidoreductase</keyword>
<dbReference type="Gene3D" id="3.40.50.720">
    <property type="entry name" value="NAD(P)-binding Rossmann-like Domain"/>
    <property type="match status" value="1"/>
</dbReference>
<organism evidence="9">
    <name type="scientific">Wollemia nobilis</name>
    <dbReference type="NCBI Taxonomy" id="56998"/>
    <lineage>
        <taxon>Eukaryota</taxon>
        <taxon>Viridiplantae</taxon>
        <taxon>Streptophyta</taxon>
        <taxon>Embryophyta</taxon>
        <taxon>Tracheophyta</taxon>
        <taxon>Spermatophyta</taxon>
        <taxon>Pinopsida</taxon>
        <taxon>Pinidae</taxon>
        <taxon>Conifers II</taxon>
        <taxon>Araucariales</taxon>
        <taxon>Araucariaceae</taxon>
        <taxon>Wollemia</taxon>
    </lineage>
</organism>
<dbReference type="GO" id="GO:0016616">
    <property type="term" value="F:oxidoreductase activity, acting on the CH-OH group of donors, NAD or NADP as acceptor"/>
    <property type="evidence" value="ECO:0007669"/>
    <property type="project" value="InterPro"/>
</dbReference>
<feature type="domain" description="Enoyl reductase (ER)" evidence="8">
    <location>
        <begin position="16"/>
        <end position="350"/>
    </location>
</feature>
<dbReference type="InterPro" id="IPR013154">
    <property type="entry name" value="ADH-like_N"/>
</dbReference>
<dbReference type="GO" id="GO:0008270">
    <property type="term" value="F:zinc ion binding"/>
    <property type="evidence" value="ECO:0007669"/>
    <property type="project" value="InterPro"/>
</dbReference>
<dbReference type="InterPro" id="IPR002328">
    <property type="entry name" value="ADH_Zn_CS"/>
</dbReference>
<dbReference type="InterPro" id="IPR036291">
    <property type="entry name" value="NAD(P)-bd_dom_sf"/>
</dbReference>
<sequence length="360" mass="39423">MAKGTTEHPQEALGWAARDSSGLLYPFNFNRRANGPDDVTIRILYCGICHTDLHQSRNEWGITSYPIVPGHEITGVVTAVGSDVKNFKIGDRAGVGCMVGACHNCEHCEEGNENYCEKYIFTYNSVDSDGSITFGGYSNFIVVHQRYAVHIPENLAMDAAAPLLCAGITVYSPMKFFGMTEPGKRLAVVGLGGLGHVAVKFGKAFGLHVTVISTSPEKETEAKVRLGADEFLVSKDEKQMQKASRSFDYIIDTVAVQHAIFPLLNVLKVNGKMVLVGAPDKPLPLPAFPLIFGRRTIAGSMIGGMKETQEMMDFCGEHDITCDIEKIPMDYVNTAMERLKKSDVRYRFVLDVGNTLASNL</sequence>
<evidence type="ECO:0000256" key="1">
    <source>
        <dbReference type="ARBA" id="ARBA00001947"/>
    </source>
</evidence>
<evidence type="ECO:0000256" key="3">
    <source>
        <dbReference type="ARBA" id="ARBA00022723"/>
    </source>
</evidence>
<comment type="function">
    <text evidence="6">Involved in lignin biosynthesis. Catalyzes the final step specific for the production of lignin monomers. Catalyzes the NADPH-dependent reduction of coniferaldehyde, 5-hydroxyconiferaldehyde, sinapaldehyde, 4-coumaraldehyde and caffeyl aldehyde to their respective alcohols.</text>
</comment>
<protein>
    <submittedName>
        <fullName evidence="9">TSA: Wollemia nobilis Ref_Wollemi_Transcript_22288_1445 transcribed RNA sequence</fullName>
    </submittedName>
</protein>
<evidence type="ECO:0000256" key="7">
    <source>
        <dbReference type="RuleBase" id="RU361277"/>
    </source>
</evidence>
<dbReference type="InterPro" id="IPR020843">
    <property type="entry name" value="ER"/>
</dbReference>
<name>A0A0C9RHB2_9CONI</name>
<dbReference type="PROSITE" id="PS00059">
    <property type="entry name" value="ADH_ZINC"/>
    <property type="match status" value="1"/>
</dbReference>
<dbReference type="InterPro" id="IPR013149">
    <property type="entry name" value="ADH-like_C"/>
</dbReference>
<comment type="similarity">
    <text evidence="2 7">Belongs to the zinc-containing alcohol dehydrogenase family.</text>
</comment>
<dbReference type="PANTHER" id="PTHR42683">
    <property type="entry name" value="ALDEHYDE REDUCTASE"/>
    <property type="match status" value="1"/>
</dbReference>
<evidence type="ECO:0000256" key="4">
    <source>
        <dbReference type="ARBA" id="ARBA00022833"/>
    </source>
</evidence>
<evidence type="ECO:0000256" key="2">
    <source>
        <dbReference type="ARBA" id="ARBA00008072"/>
    </source>
</evidence>
<dbReference type="Gene3D" id="3.90.180.10">
    <property type="entry name" value="Medium-chain alcohol dehydrogenases, catalytic domain"/>
    <property type="match status" value="1"/>
</dbReference>
<evidence type="ECO:0000313" key="9">
    <source>
        <dbReference type="EMBL" id="JAG85846.1"/>
    </source>
</evidence>
<accession>A0A0C9RHB2</accession>
<dbReference type="FunFam" id="3.90.180.10:FF:000004">
    <property type="entry name" value="probable cinnamyl alcohol dehydrogenase"/>
    <property type="match status" value="1"/>
</dbReference>
<dbReference type="AlphaFoldDB" id="A0A0C9RHB2"/>
<dbReference type="SMART" id="SM00829">
    <property type="entry name" value="PKS_ER"/>
    <property type="match status" value="1"/>
</dbReference>